<name>A0A7X0Y1G5_9LIST</name>
<gene>
    <name evidence="1" type="ORF">HCA69_02260</name>
</gene>
<comment type="caution">
    <text evidence="1">The sequence shown here is derived from an EMBL/GenBank/DDBJ whole genome shotgun (WGS) entry which is preliminary data.</text>
</comment>
<proteinExistence type="predicted"/>
<evidence type="ECO:0000313" key="2">
    <source>
        <dbReference type="Proteomes" id="UP000535908"/>
    </source>
</evidence>
<evidence type="ECO:0000313" key="1">
    <source>
        <dbReference type="EMBL" id="MBC1935173.1"/>
    </source>
</evidence>
<sequence length="327" mass="36681">MEKVIQMANELFGRYADVYVSGPIYAAHFNMANLYIEFEVEFDDDSKPNISTVSIYNLSSTSRSRIVKGANIAITAGYRKDGTGVILQGKITGVTNNKEGVDRITKISVKEGQDYSHIKIDTSTADAAVKYQVKKRVKLKKPVVTYTKTKTGKKKKKTISYRTVTETKYKKRAMKKSFGKNTRSSTIIRWCARTLGMKITTLSLPTDKIYKKGYTITGSIETKMEEVVKNCGAVMYYRRGNMVIRSIKVGNDERFTLSAATGLLDSPEQSEDDDGKKIYTVRSLLQYRIATASIIYINSKTVKGTFRVKSGKHICNGSDFITELVVF</sequence>
<dbReference type="RefSeq" id="WP_185525356.1">
    <property type="nucleotide sequence ID" value="NZ_JAARWN010000001.1"/>
</dbReference>
<organism evidence="1 2">
    <name type="scientific">Listeria grandensis</name>
    <dbReference type="NCBI Taxonomy" id="1494963"/>
    <lineage>
        <taxon>Bacteria</taxon>
        <taxon>Bacillati</taxon>
        <taxon>Bacillota</taxon>
        <taxon>Bacilli</taxon>
        <taxon>Bacillales</taxon>
        <taxon>Listeriaceae</taxon>
        <taxon>Listeria</taxon>
    </lineage>
</organism>
<dbReference type="AlphaFoldDB" id="A0A7X0Y1G5"/>
<dbReference type="EMBL" id="JAARWN010000001">
    <property type="protein sequence ID" value="MBC1935173.1"/>
    <property type="molecule type" value="Genomic_DNA"/>
</dbReference>
<protein>
    <submittedName>
        <fullName evidence="1">Uncharacterized protein</fullName>
    </submittedName>
</protein>
<dbReference type="NCBIfam" id="NF047561">
    <property type="entry name" value="orf58_phage_fam"/>
    <property type="match status" value="1"/>
</dbReference>
<dbReference type="Proteomes" id="UP000535908">
    <property type="component" value="Unassembled WGS sequence"/>
</dbReference>
<reference evidence="1 2" key="1">
    <citation type="submission" date="2020-03" db="EMBL/GenBank/DDBJ databases">
        <title>Soil Listeria distribution.</title>
        <authorList>
            <person name="Liao J."/>
            <person name="Wiedmann M."/>
        </authorList>
    </citation>
    <scope>NUCLEOTIDE SEQUENCE [LARGE SCALE GENOMIC DNA]</scope>
    <source>
        <strain evidence="1 2">FSL L7-0741</strain>
    </source>
</reference>
<accession>A0A7X0Y1G5</accession>